<proteinExistence type="predicted"/>
<keyword evidence="1" id="KW-1133">Transmembrane helix</keyword>
<gene>
    <name evidence="2" type="ORF">O6P43_011502</name>
</gene>
<dbReference type="PANTHER" id="PTHR33306">
    <property type="entry name" value="EXPRESSED PROTEIN-RELATED-RELATED"/>
    <property type="match status" value="1"/>
</dbReference>
<dbReference type="KEGG" id="qsa:O6P43_011502"/>
<dbReference type="AlphaFoldDB" id="A0AAD7LZL9"/>
<dbReference type="EMBL" id="JARAOO010000005">
    <property type="protein sequence ID" value="KAJ7967209.1"/>
    <property type="molecule type" value="Genomic_DNA"/>
</dbReference>
<dbReference type="Proteomes" id="UP001163823">
    <property type="component" value="Chromosome 5"/>
</dbReference>
<feature type="transmembrane region" description="Helical" evidence="1">
    <location>
        <begin position="49"/>
        <end position="68"/>
    </location>
</feature>
<evidence type="ECO:0000313" key="2">
    <source>
        <dbReference type="EMBL" id="KAJ7967209.1"/>
    </source>
</evidence>
<reference evidence="2" key="1">
    <citation type="journal article" date="2023" name="Science">
        <title>Elucidation of the pathway for biosynthesis of saponin adjuvants from the soapbark tree.</title>
        <authorList>
            <person name="Reed J."/>
            <person name="Orme A."/>
            <person name="El-Demerdash A."/>
            <person name="Owen C."/>
            <person name="Martin L.B.B."/>
            <person name="Misra R.C."/>
            <person name="Kikuchi S."/>
            <person name="Rejzek M."/>
            <person name="Martin A.C."/>
            <person name="Harkess A."/>
            <person name="Leebens-Mack J."/>
            <person name="Louveau T."/>
            <person name="Stephenson M.J."/>
            <person name="Osbourn A."/>
        </authorList>
    </citation>
    <scope>NUCLEOTIDE SEQUENCE</scope>
    <source>
        <strain evidence="2">S10</strain>
    </source>
</reference>
<evidence type="ECO:0000313" key="3">
    <source>
        <dbReference type="Proteomes" id="UP001163823"/>
    </source>
</evidence>
<dbReference type="PANTHER" id="PTHR33306:SF7">
    <property type="entry name" value="EXPRESSED PROTEIN"/>
    <property type="match status" value="1"/>
</dbReference>
<accession>A0AAD7LZL9</accession>
<keyword evidence="3" id="KW-1185">Reference proteome</keyword>
<keyword evidence="1" id="KW-0472">Membrane</keyword>
<sequence>MGYCCRPKPTSNYGPNLLLILAVILILIGIPWLFKSEPVVVAVEEKKGMINWPILAIPILLLLIVLWLSSMGTSKRGCVPLPPPPCCRCKMMCYCYPR</sequence>
<comment type="caution">
    <text evidence="2">The sequence shown here is derived from an EMBL/GenBank/DDBJ whole genome shotgun (WGS) entry which is preliminary data.</text>
</comment>
<keyword evidence="1" id="KW-0812">Transmembrane</keyword>
<dbReference type="EMBL" id="JARAOO010000005">
    <property type="protein sequence ID" value="KAJ7967208.1"/>
    <property type="molecule type" value="Genomic_DNA"/>
</dbReference>
<organism evidence="2 3">
    <name type="scientific">Quillaja saponaria</name>
    <name type="common">Soap bark tree</name>
    <dbReference type="NCBI Taxonomy" id="32244"/>
    <lineage>
        <taxon>Eukaryota</taxon>
        <taxon>Viridiplantae</taxon>
        <taxon>Streptophyta</taxon>
        <taxon>Embryophyta</taxon>
        <taxon>Tracheophyta</taxon>
        <taxon>Spermatophyta</taxon>
        <taxon>Magnoliopsida</taxon>
        <taxon>eudicotyledons</taxon>
        <taxon>Gunneridae</taxon>
        <taxon>Pentapetalae</taxon>
        <taxon>rosids</taxon>
        <taxon>fabids</taxon>
        <taxon>Fabales</taxon>
        <taxon>Quillajaceae</taxon>
        <taxon>Quillaja</taxon>
    </lineage>
</organism>
<feature type="transmembrane region" description="Helical" evidence="1">
    <location>
        <begin position="16"/>
        <end position="34"/>
    </location>
</feature>
<evidence type="ECO:0000256" key="1">
    <source>
        <dbReference type="SAM" id="Phobius"/>
    </source>
</evidence>
<protein>
    <submittedName>
        <fullName evidence="2">Trithorax group protein like</fullName>
    </submittedName>
</protein>
<name>A0AAD7LZL9_QUISA</name>